<protein>
    <submittedName>
        <fullName evidence="1">Uncharacterized protein</fullName>
    </submittedName>
</protein>
<reference evidence="1" key="1">
    <citation type="journal article" date="2021" name="bioRxiv">
        <title>Whole Genome Assembly and Annotation of Northern Wild Rice, Zizania palustris L., Supports a Whole Genome Duplication in the Zizania Genus.</title>
        <authorList>
            <person name="Haas M."/>
            <person name="Kono T."/>
            <person name="Macchietto M."/>
            <person name="Millas R."/>
            <person name="McGilp L."/>
            <person name="Shao M."/>
            <person name="Duquette J."/>
            <person name="Hirsch C.N."/>
            <person name="Kimball J."/>
        </authorList>
    </citation>
    <scope>NUCLEOTIDE SEQUENCE</scope>
    <source>
        <tissue evidence="1">Fresh leaf tissue</tissue>
    </source>
</reference>
<keyword evidence="2" id="KW-1185">Reference proteome</keyword>
<evidence type="ECO:0000313" key="1">
    <source>
        <dbReference type="EMBL" id="KAG8059489.1"/>
    </source>
</evidence>
<accession>A0A8J5S322</accession>
<proteinExistence type="predicted"/>
<reference evidence="1" key="2">
    <citation type="submission" date="2021-02" db="EMBL/GenBank/DDBJ databases">
        <authorList>
            <person name="Kimball J.A."/>
            <person name="Haas M.W."/>
            <person name="Macchietto M."/>
            <person name="Kono T."/>
            <person name="Duquette J."/>
            <person name="Shao M."/>
        </authorList>
    </citation>
    <scope>NUCLEOTIDE SEQUENCE</scope>
    <source>
        <tissue evidence="1">Fresh leaf tissue</tissue>
    </source>
</reference>
<sequence>MNPALAKGLQAACKEYLKNPNIDRGVQRRHDAREVRQHVLRVFVNLQRGRASACWSRTKSCGRTRAPNHSCRTTPPTATYLASWY</sequence>
<gene>
    <name evidence="1" type="ORF">GUJ93_ZPchr0002g25653</name>
</gene>
<comment type="caution">
    <text evidence="1">The sequence shown here is derived from an EMBL/GenBank/DDBJ whole genome shotgun (WGS) entry which is preliminary data.</text>
</comment>
<dbReference type="Proteomes" id="UP000729402">
    <property type="component" value="Unassembled WGS sequence"/>
</dbReference>
<name>A0A8J5S322_ZIZPA</name>
<organism evidence="1 2">
    <name type="scientific">Zizania palustris</name>
    <name type="common">Northern wild rice</name>
    <dbReference type="NCBI Taxonomy" id="103762"/>
    <lineage>
        <taxon>Eukaryota</taxon>
        <taxon>Viridiplantae</taxon>
        <taxon>Streptophyta</taxon>
        <taxon>Embryophyta</taxon>
        <taxon>Tracheophyta</taxon>
        <taxon>Spermatophyta</taxon>
        <taxon>Magnoliopsida</taxon>
        <taxon>Liliopsida</taxon>
        <taxon>Poales</taxon>
        <taxon>Poaceae</taxon>
        <taxon>BOP clade</taxon>
        <taxon>Oryzoideae</taxon>
        <taxon>Oryzeae</taxon>
        <taxon>Zizaniinae</taxon>
        <taxon>Zizania</taxon>
    </lineage>
</organism>
<evidence type="ECO:0000313" key="2">
    <source>
        <dbReference type="Proteomes" id="UP000729402"/>
    </source>
</evidence>
<dbReference type="AlphaFoldDB" id="A0A8J5S322"/>
<dbReference type="EMBL" id="JAAALK010000287">
    <property type="protein sequence ID" value="KAG8059489.1"/>
    <property type="molecule type" value="Genomic_DNA"/>
</dbReference>